<proteinExistence type="inferred from homology"/>
<dbReference type="EMBL" id="CP102252">
    <property type="protein sequence ID" value="UWN64194.1"/>
    <property type="molecule type" value="Genomic_DNA"/>
</dbReference>
<keyword evidence="6" id="KW-0998">Cell outer membrane</keyword>
<evidence type="ECO:0000256" key="4">
    <source>
        <dbReference type="ARBA" id="ARBA00023136"/>
    </source>
</evidence>
<comment type="subcellular location">
    <subcellularLocation>
        <location evidence="1">Cell outer membrane</location>
    </subcellularLocation>
</comment>
<protein>
    <submittedName>
        <fullName evidence="8">Uncharacterized protein</fullName>
    </submittedName>
</protein>
<evidence type="ECO:0000313" key="8">
    <source>
        <dbReference type="EMBL" id="UWN64194.1"/>
    </source>
</evidence>
<dbReference type="Proteomes" id="UP001058267">
    <property type="component" value="Chromosome"/>
</dbReference>
<evidence type="ECO:0000313" key="9">
    <source>
        <dbReference type="Proteomes" id="UP001058267"/>
    </source>
</evidence>
<evidence type="ECO:0000256" key="1">
    <source>
        <dbReference type="ARBA" id="ARBA00004442"/>
    </source>
</evidence>
<evidence type="ECO:0000256" key="5">
    <source>
        <dbReference type="ARBA" id="ARBA00023139"/>
    </source>
</evidence>
<dbReference type="InterPro" id="IPR014941">
    <property type="entry name" value="FimB/Mfa2/Mfa3"/>
</dbReference>
<evidence type="ECO:0000256" key="7">
    <source>
        <dbReference type="ARBA" id="ARBA00023288"/>
    </source>
</evidence>
<keyword evidence="5" id="KW-0564">Palmitate</keyword>
<accession>A0ABY5V5J0</accession>
<sequence>MKDDLYDTPHPDRGAVVVTTDWSGKSTEADIPQAYTLRIGGREQNVSAATNVFDALLAPGGYGLTVYNSPEGISIDGNKATVNPVDLTGAIEPHPGYLFASHQDISVVADDTLHVTAPMRQYVRRLDIELTATEGDYSRVQSATATLSGVASAADMATGDRSVAAQVTNAFRQDDNKFTIFFRLLGIVPTETHTLTVDITFNNGDTQRVVSDLTEAIRDFNNGTKPVKLTGNLLLPVEAGVTGATITGWNEVESGNGDAN</sequence>
<evidence type="ECO:0000256" key="3">
    <source>
        <dbReference type="ARBA" id="ARBA00022729"/>
    </source>
</evidence>
<evidence type="ECO:0000256" key="2">
    <source>
        <dbReference type="ARBA" id="ARBA00007248"/>
    </source>
</evidence>
<dbReference type="Pfam" id="PF08842">
    <property type="entry name" value="Mfa2"/>
    <property type="match status" value="1"/>
</dbReference>
<organism evidence="8 9">
    <name type="scientific">Alistipes senegalensis JC50</name>
    <dbReference type="NCBI Taxonomy" id="1033732"/>
    <lineage>
        <taxon>Bacteria</taxon>
        <taxon>Pseudomonadati</taxon>
        <taxon>Bacteroidota</taxon>
        <taxon>Bacteroidia</taxon>
        <taxon>Bacteroidales</taxon>
        <taxon>Rikenellaceae</taxon>
        <taxon>Alistipes</taxon>
    </lineage>
</organism>
<comment type="similarity">
    <text evidence="2">Belongs to the bacteroidetes fimbrillin superfamily. FimB/Mfa2 family.</text>
</comment>
<keyword evidence="3" id="KW-0732">Signal</keyword>
<keyword evidence="9" id="KW-1185">Reference proteome</keyword>
<reference evidence="8" key="1">
    <citation type="journal article" date="2022" name="Cell">
        <title>Design, construction, and in vivo augmentation of a complex gut microbiome.</title>
        <authorList>
            <person name="Cheng A.G."/>
            <person name="Ho P.Y."/>
            <person name="Aranda-Diaz A."/>
            <person name="Jain S."/>
            <person name="Yu F.B."/>
            <person name="Meng X."/>
            <person name="Wang M."/>
            <person name="Iakiviak M."/>
            <person name="Nagashima K."/>
            <person name="Zhao A."/>
            <person name="Murugkar P."/>
            <person name="Patil A."/>
            <person name="Atabakhsh K."/>
            <person name="Weakley A."/>
            <person name="Yan J."/>
            <person name="Brumbaugh A.R."/>
            <person name="Higginbottom S."/>
            <person name="Dimas A."/>
            <person name="Shiver A.L."/>
            <person name="Deutschbauer A."/>
            <person name="Neff N."/>
            <person name="Sonnenburg J.L."/>
            <person name="Huang K.C."/>
            <person name="Fischbach M.A."/>
        </authorList>
    </citation>
    <scope>NUCLEOTIDE SEQUENCE</scope>
    <source>
        <strain evidence="8">JC50</strain>
    </source>
</reference>
<evidence type="ECO:0000256" key="6">
    <source>
        <dbReference type="ARBA" id="ARBA00023237"/>
    </source>
</evidence>
<gene>
    <name evidence="8" type="ORF">NQ519_10500</name>
</gene>
<keyword evidence="7" id="KW-0449">Lipoprotein</keyword>
<keyword evidence="4" id="KW-0472">Membrane</keyword>
<name>A0ABY5V5J0_9BACT</name>